<feature type="compositionally biased region" description="Basic and acidic residues" evidence="1">
    <location>
        <begin position="314"/>
        <end position="334"/>
    </location>
</feature>
<dbReference type="RefSeq" id="XP_008306323.1">
    <property type="nucleotide sequence ID" value="XM_008308101.3"/>
</dbReference>
<protein>
    <submittedName>
        <fullName evidence="3">Synaptonemal complex protein 2-like</fullName>
    </submittedName>
</protein>
<dbReference type="InParanoid" id="A0A3P8WQT5"/>
<dbReference type="GeneTree" id="ENSGT00530000063859"/>
<dbReference type="PANTHER" id="PTHR15607">
    <property type="entry name" value="SYNAPTONEMAL COMPLEX PROTEIN-RELATED"/>
    <property type="match status" value="1"/>
</dbReference>
<dbReference type="STRING" id="244447.ENSCSEP00000029134"/>
<evidence type="ECO:0000256" key="1">
    <source>
        <dbReference type="SAM" id="MobiDB-lite"/>
    </source>
</evidence>
<dbReference type="Pfam" id="PF18584">
    <property type="entry name" value="SYCP2_SLD"/>
    <property type="match status" value="1"/>
</dbReference>
<feature type="region of interest" description="Disordered" evidence="1">
    <location>
        <begin position="502"/>
        <end position="526"/>
    </location>
</feature>
<dbReference type="Ensembl" id="ENSCSET00000029535.1">
    <property type="protein sequence ID" value="ENSCSEP00000029134.1"/>
    <property type="gene ID" value="ENSCSEG00000018662.1"/>
</dbReference>
<dbReference type="InterPro" id="IPR040560">
    <property type="entry name" value="SYCP2_SLD"/>
</dbReference>
<feature type="compositionally biased region" description="Basic and acidic residues" evidence="1">
    <location>
        <begin position="516"/>
        <end position="526"/>
    </location>
</feature>
<evidence type="ECO:0000259" key="2">
    <source>
        <dbReference type="Pfam" id="PF18584"/>
    </source>
</evidence>
<feature type="region of interest" description="Disordered" evidence="1">
    <location>
        <begin position="216"/>
        <end position="249"/>
    </location>
</feature>
<reference evidence="3 4" key="1">
    <citation type="journal article" date="2014" name="Nat. Genet.">
        <title>Whole-genome sequence of a flatfish provides insights into ZW sex chromosome evolution and adaptation to a benthic lifestyle.</title>
        <authorList>
            <person name="Chen S."/>
            <person name="Zhang G."/>
            <person name="Shao C."/>
            <person name="Huang Q."/>
            <person name="Liu G."/>
            <person name="Zhang P."/>
            <person name="Song W."/>
            <person name="An N."/>
            <person name="Chalopin D."/>
            <person name="Volff J.N."/>
            <person name="Hong Y."/>
            <person name="Li Q."/>
            <person name="Sha Z."/>
            <person name="Zhou H."/>
            <person name="Xie M."/>
            <person name="Yu Q."/>
            <person name="Liu Y."/>
            <person name="Xiang H."/>
            <person name="Wang N."/>
            <person name="Wu K."/>
            <person name="Yang C."/>
            <person name="Zhou Q."/>
            <person name="Liao X."/>
            <person name="Yang L."/>
            <person name="Hu Q."/>
            <person name="Zhang J."/>
            <person name="Meng L."/>
            <person name="Jin L."/>
            <person name="Tian Y."/>
            <person name="Lian J."/>
            <person name="Yang J."/>
            <person name="Miao G."/>
            <person name="Liu S."/>
            <person name="Liang Z."/>
            <person name="Yan F."/>
            <person name="Li Y."/>
            <person name="Sun B."/>
            <person name="Zhang H."/>
            <person name="Zhang J."/>
            <person name="Zhu Y."/>
            <person name="Du M."/>
            <person name="Zhao Y."/>
            <person name="Schartl M."/>
            <person name="Tang Q."/>
            <person name="Wang J."/>
        </authorList>
    </citation>
    <scope>NUCLEOTIDE SEQUENCE</scope>
</reference>
<dbReference type="CTD" id="221711"/>
<organism evidence="3 4">
    <name type="scientific">Cynoglossus semilaevis</name>
    <name type="common">Tongue sole</name>
    <dbReference type="NCBI Taxonomy" id="244447"/>
    <lineage>
        <taxon>Eukaryota</taxon>
        <taxon>Metazoa</taxon>
        <taxon>Chordata</taxon>
        <taxon>Craniata</taxon>
        <taxon>Vertebrata</taxon>
        <taxon>Euteleostomi</taxon>
        <taxon>Actinopterygii</taxon>
        <taxon>Neopterygii</taxon>
        <taxon>Teleostei</taxon>
        <taxon>Neoteleostei</taxon>
        <taxon>Acanthomorphata</taxon>
        <taxon>Carangaria</taxon>
        <taxon>Pleuronectiformes</taxon>
        <taxon>Pleuronectoidei</taxon>
        <taxon>Cynoglossidae</taxon>
        <taxon>Cynoglossinae</taxon>
        <taxon>Cynoglossus</taxon>
    </lineage>
</organism>
<dbReference type="OrthoDB" id="10256849at2759"/>
<dbReference type="OMA" id="CILESMS"/>
<feature type="domain" description="Synaptonemal complex protein 2 Spt16M-like" evidence="2">
    <location>
        <begin position="80"/>
        <end position="204"/>
    </location>
</feature>
<accession>A0A3P8WQT5</accession>
<proteinExistence type="predicted"/>
<dbReference type="GeneID" id="103377325"/>
<dbReference type="AlphaFoldDB" id="A0A3P8WQT5"/>
<name>A0A3P8WQT5_CYNSE</name>
<sequence length="526" mass="59707">MQSQLAAAVLSVGDYELQISLSEALCRLTPRKQRPLKANSWFFNDDISRAFCDIRDRDFEVDCRCFLNFVNSSRGNHRKVFTFPCVSAYLEQRQLFKPKDEKLDQFWIDFNVESECVSFFVDDPQGFLWGSIHLFKDELNHYTLLFKGEGRSLTQTEECTGSEMILSIQLNNPITHNGSKGQRVEITFSSEYEGGLREATEKVFKWGPVPTPTPGWKNRVPSFGRMKSRRKSKLKVLPLSSPSSEDDSTVLLKISRKSSAELLFDPIVHSTPNLQSDIPDESDGHEEDFGASPKQEAVGSNRKRTSSDSGFLSEVKEGSPAEKKRSEAQTEEIHSASGAAYDEDQAQDLNSVFDSAEEADPPSEEVGLTGGREKAEVTSPTPEVEPQSELTSGISSAFRNFREQLEQHLTSCMKKVEQEVHQSFLKCQQQMSSLLTAVHHQRLLLLKNFEKNVLDQLKKLEENSTHLNQMNAHIKSYFQSELLRLGSFCDHRLNRMKFMDSGFDENVPENVPEEEEKPHTPENMDQ</sequence>
<feature type="compositionally biased region" description="Acidic residues" evidence="1">
    <location>
        <begin position="502"/>
        <end position="515"/>
    </location>
</feature>
<dbReference type="InterPro" id="IPR024835">
    <property type="entry name" value="SYCP2-like"/>
</dbReference>
<evidence type="ECO:0000313" key="4">
    <source>
        <dbReference type="Proteomes" id="UP000265120"/>
    </source>
</evidence>
<feature type="region of interest" description="Disordered" evidence="1">
    <location>
        <begin position="270"/>
        <end position="389"/>
    </location>
</feature>
<dbReference type="PANTHER" id="PTHR15607:SF18">
    <property type="entry name" value="SYNAPTONEMAL COMPLEX PROTEIN 2-LIKE ISOFORM X1"/>
    <property type="match status" value="1"/>
</dbReference>
<evidence type="ECO:0000313" key="3">
    <source>
        <dbReference type="Ensembl" id="ENSCSEP00000029134.1"/>
    </source>
</evidence>
<reference evidence="3" key="2">
    <citation type="submission" date="2025-08" db="UniProtKB">
        <authorList>
            <consortium name="Ensembl"/>
        </authorList>
    </citation>
    <scope>IDENTIFICATION</scope>
</reference>
<keyword evidence="4" id="KW-1185">Reference proteome</keyword>
<reference evidence="3" key="3">
    <citation type="submission" date="2025-09" db="UniProtKB">
        <authorList>
            <consortium name="Ensembl"/>
        </authorList>
    </citation>
    <scope>IDENTIFICATION</scope>
</reference>
<dbReference type="Proteomes" id="UP000265120">
    <property type="component" value="Chromosome 3"/>
</dbReference>